<evidence type="ECO:0000256" key="6">
    <source>
        <dbReference type="ARBA" id="ARBA00022563"/>
    </source>
</evidence>
<reference evidence="13 14" key="1">
    <citation type="submission" date="2018-03" db="EMBL/GenBank/DDBJ databases">
        <title>Genomic Encyclopedia of Archaeal and Bacterial Type Strains, Phase II (KMG-II): from individual species to whole genera.</title>
        <authorList>
            <person name="Goeker M."/>
        </authorList>
    </citation>
    <scope>NUCLEOTIDE SEQUENCE [LARGE SCALE GENOMIC DNA]</scope>
    <source>
        <strain evidence="13 14">DSM 45312</strain>
    </source>
</reference>
<keyword evidence="13" id="KW-0489">Methyltransferase</keyword>
<dbReference type="InterPro" id="IPR015422">
    <property type="entry name" value="PyrdxlP-dep_Trfase_small"/>
</dbReference>
<sequence length="431" mass="46125">MTADTTPTASHQSELLNRPLAQLDPEVAAALDAELGRQRDTLEMIASENFAPQAVLEAQGTVLTNKYAEGYPGRRYYGGCEHVDVVEQLAIDRAKALFGAEHANVQPHSGAQANTAVYFAMLKPGDTILGLDLAHGGHLTHGMRINYSGKILNAVAYHVRDDDGTVDYEEVEKLAEEHRPKMIVAGWSAYPRQLDFARFRRIADQVGALLLVDMAHFAGLVAAGLHPNPVPHADIVTTTTHKTLGGPRGGLILAKEEYGKKINSAVFPGMQGGPLEHVIAAKAVALKIAAGEEFADRQRRTVSGAKILAERLTRPDTTEVGVSVLTGGTDVHLVLVDLVNSELNGQQAEDRLHEIGITVNRNAVPNDPRPPMVTSGLRIGTPALATRGFGDDDFTEVADIIAAALKPDYDAAALGARVRALTAKHPLYPGI</sequence>
<keyword evidence="6 10" id="KW-0554">One-carbon metabolism</keyword>
<comment type="caution">
    <text evidence="13">The sequence shown here is derived from an EMBL/GenBank/DDBJ whole genome shotgun (WGS) entry which is preliminary data.</text>
</comment>
<feature type="domain" description="Serine hydroxymethyltransferase-like" evidence="12">
    <location>
        <begin position="20"/>
        <end position="401"/>
    </location>
</feature>
<dbReference type="PIRSF" id="PIRSF000412">
    <property type="entry name" value="SHMT"/>
    <property type="match status" value="1"/>
</dbReference>
<keyword evidence="14" id="KW-1185">Reference proteome</keyword>
<comment type="similarity">
    <text evidence="3 10">Belongs to the SHMT family.</text>
</comment>
<name>A0A2P8D4Z2_9ACTN</name>
<comment type="function">
    <text evidence="9">Catalyzes the reversible interconversion of serine and glycine with tetrahydrofolate (THF) serving as the one-carbon carrier. This reaction serves as the major source of one-carbon groups required for the biosynthesis of purines, thymidylate, methionine, and other important biomolecules. Also exhibits THF-independent aldolase activity toward beta-hydroxyamino acids, producing glycine and aldehydes, via a retro-aldol mechanism. Thus, is able to catalyze the cleavage of L-allo-threonine.</text>
</comment>
<evidence type="ECO:0000256" key="7">
    <source>
        <dbReference type="ARBA" id="ARBA00022679"/>
    </source>
</evidence>
<evidence type="ECO:0000256" key="10">
    <source>
        <dbReference type="HAMAP-Rule" id="MF_00051"/>
    </source>
</evidence>
<dbReference type="RefSeq" id="WP_106585284.1">
    <property type="nucleotide sequence ID" value="NZ_PYGA01000018.1"/>
</dbReference>
<comment type="subcellular location">
    <subcellularLocation>
        <location evidence="2 10">Cytoplasm</location>
    </subcellularLocation>
</comment>
<dbReference type="InterPro" id="IPR001085">
    <property type="entry name" value="Ser_HO-MeTrfase"/>
</dbReference>
<keyword evidence="5 10" id="KW-0963">Cytoplasm</keyword>
<dbReference type="PANTHER" id="PTHR11680:SF35">
    <property type="entry name" value="SERINE HYDROXYMETHYLTRANSFERASE 1"/>
    <property type="match status" value="1"/>
</dbReference>
<comment type="pathway">
    <text evidence="10">Amino-acid biosynthesis; glycine biosynthesis; glycine from L-serine: step 1/1.</text>
</comment>
<keyword evidence="7 10" id="KW-0808">Transferase</keyword>
<dbReference type="HAMAP" id="MF_00051">
    <property type="entry name" value="SHMT"/>
    <property type="match status" value="1"/>
</dbReference>
<dbReference type="SUPFAM" id="SSF53383">
    <property type="entry name" value="PLP-dependent transferases"/>
    <property type="match status" value="1"/>
</dbReference>
<feature type="site" description="Plays an important role in substrate specificity" evidence="10">
    <location>
        <position position="241"/>
    </location>
</feature>
<dbReference type="OrthoDB" id="9803846at2"/>
<evidence type="ECO:0000256" key="2">
    <source>
        <dbReference type="ARBA" id="ARBA00004496"/>
    </source>
</evidence>
<proteinExistence type="inferred from homology"/>
<comment type="pathway">
    <text evidence="10">One-carbon metabolism; tetrahydrofolate interconversion.</text>
</comment>
<evidence type="ECO:0000256" key="9">
    <source>
        <dbReference type="ARBA" id="ARBA00054606"/>
    </source>
</evidence>
<dbReference type="EMBL" id="PYGA01000018">
    <property type="protein sequence ID" value="PSK92269.1"/>
    <property type="molecule type" value="Genomic_DNA"/>
</dbReference>
<dbReference type="UniPathway" id="UPA00288">
    <property type="reaction ID" value="UER01023"/>
</dbReference>
<dbReference type="InterPro" id="IPR015424">
    <property type="entry name" value="PyrdxlP-dep_Trfase"/>
</dbReference>
<dbReference type="NCBIfam" id="NF000586">
    <property type="entry name" value="PRK00011.1"/>
    <property type="match status" value="1"/>
</dbReference>
<keyword evidence="8 10" id="KW-0663">Pyridoxal phosphate</keyword>
<dbReference type="Gene3D" id="3.90.1150.10">
    <property type="entry name" value="Aspartate Aminotransferase, domain 1"/>
    <property type="match status" value="1"/>
</dbReference>
<dbReference type="GO" id="GO:0042803">
    <property type="term" value="F:protein homodimerization activity"/>
    <property type="evidence" value="ECO:0007669"/>
    <property type="project" value="UniProtKB-ARBA"/>
</dbReference>
<organism evidence="13 14">
    <name type="scientific">Murinocardiopsis flavida</name>
    <dbReference type="NCBI Taxonomy" id="645275"/>
    <lineage>
        <taxon>Bacteria</taxon>
        <taxon>Bacillati</taxon>
        <taxon>Actinomycetota</taxon>
        <taxon>Actinomycetes</taxon>
        <taxon>Streptosporangiales</taxon>
        <taxon>Nocardiopsidaceae</taxon>
        <taxon>Murinocardiopsis</taxon>
    </lineage>
</organism>
<evidence type="ECO:0000256" key="1">
    <source>
        <dbReference type="ARBA" id="ARBA00001933"/>
    </source>
</evidence>
<dbReference type="Gene3D" id="3.40.640.10">
    <property type="entry name" value="Type I PLP-dependent aspartate aminotransferase-like (Major domain)"/>
    <property type="match status" value="1"/>
</dbReference>
<dbReference type="CDD" id="cd00378">
    <property type="entry name" value="SHMT"/>
    <property type="match status" value="1"/>
</dbReference>
<dbReference type="GO" id="GO:0005829">
    <property type="term" value="C:cytosol"/>
    <property type="evidence" value="ECO:0007669"/>
    <property type="project" value="TreeGrafter"/>
</dbReference>
<evidence type="ECO:0000313" key="14">
    <source>
        <dbReference type="Proteomes" id="UP000240542"/>
    </source>
</evidence>
<dbReference type="GO" id="GO:0032259">
    <property type="term" value="P:methylation"/>
    <property type="evidence" value="ECO:0007669"/>
    <property type="project" value="UniProtKB-KW"/>
</dbReference>
<evidence type="ECO:0000256" key="4">
    <source>
        <dbReference type="ARBA" id="ARBA00011738"/>
    </source>
</evidence>
<comment type="caution">
    <text evidence="10">Lacks conserved residue(s) required for the propagation of feature annotation.</text>
</comment>
<dbReference type="GO" id="GO:0030170">
    <property type="term" value="F:pyridoxal phosphate binding"/>
    <property type="evidence" value="ECO:0007669"/>
    <property type="project" value="UniProtKB-UniRule"/>
</dbReference>
<dbReference type="GO" id="GO:0008168">
    <property type="term" value="F:methyltransferase activity"/>
    <property type="evidence" value="ECO:0007669"/>
    <property type="project" value="UniProtKB-KW"/>
</dbReference>
<evidence type="ECO:0000256" key="8">
    <source>
        <dbReference type="ARBA" id="ARBA00022898"/>
    </source>
</evidence>
<evidence type="ECO:0000259" key="12">
    <source>
        <dbReference type="Pfam" id="PF00464"/>
    </source>
</evidence>
<dbReference type="EC" id="2.1.2.1" evidence="10"/>
<dbReference type="UniPathway" id="UPA00193"/>
<dbReference type="GO" id="GO:0019264">
    <property type="term" value="P:glycine biosynthetic process from serine"/>
    <property type="evidence" value="ECO:0007669"/>
    <property type="project" value="UniProtKB-UniRule"/>
</dbReference>
<dbReference type="Proteomes" id="UP000240542">
    <property type="component" value="Unassembled WGS sequence"/>
</dbReference>
<evidence type="ECO:0000256" key="5">
    <source>
        <dbReference type="ARBA" id="ARBA00022490"/>
    </source>
</evidence>
<feature type="modified residue" description="N6-(pyridoxal phosphate)lysine" evidence="10 11">
    <location>
        <position position="242"/>
    </location>
</feature>
<dbReference type="InterPro" id="IPR019798">
    <property type="entry name" value="Ser_HO-MeTrfase_PLP_BS"/>
</dbReference>
<dbReference type="GO" id="GO:0035999">
    <property type="term" value="P:tetrahydrofolate interconversion"/>
    <property type="evidence" value="ECO:0007669"/>
    <property type="project" value="UniProtKB-UniRule"/>
</dbReference>
<protein>
    <recommendedName>
        <fullName evidence="10">Serine hydroxymethyltransferase</fullName>
        <shortName evidence="10">SHMT</shortName>
        <shortName evidence="10">Serine methylase</shortName>
        <ecNumber evidence="10">2.1.2.1</ecNumber>
    </recommendedName>
</protein>
<accession>A0A2P8D4Z2</accession>
<comment type="cofactor">
    <cofactor evidence="1 10 11">
        <name>pyridoxal 5'-phosphate</name>
        <dbReference type="ChEBI" id="CHEBI:597326"/>
    </cofactor>
</comment>
<comment type="subunit">
    <text evidence="4 10">Homodimer.</text>
</comment>
<comment type="catalytic activity">
    <reaction evidence="10">
        <text>(6R)-5,10-methylene-5,6,7,8-tetrahydrofolate + glycine + H2O = (6S)-5,6,7,8-tetrahydrofolate + L-serine</text>
        <dbReference type="Rhea" id="RHEA:15481"/>
        <dbReference type="ChEBI" id="CHEBI:15377"/>
        <dbReference type="ChEBI" id="CHEBI:15636"/>
        <dbReference type="ChEBI" id="CHEBI:33384"/>
        <dbReference type="ChEBI" id="CHEBI:57305"/>
        <dbReference type="ChEBI" id="CHEBI:57453"/>
        <dbReference type="EC" id="2.1.2.1"/>
    </reaction>
</comment>
<dbReference type="PROSITE" id="PS00096">
    <property type="entry name" value="SHMT"/>
    <property type="match status" value="1"/>
</dbReference>
<dbReference type="FunFam" id="3.40.640.10:FF:000001">
    <property type="entry name" value="Serine hydroxymethyltransferase"/>
    <property type="match status" value="1"/>
</dbReference>
<evidence type="ECO:0000256" key="11">
    <source>
        <dbReference type="PIRSR" id="PIRSR000412-50"/>
    </source>
</evidence>
<dbReference type="AlphaFoldDB" id="A0A2P8D4Z2"/>
<dbReference type="GO" id="GO:0004372">
    <property type="term" value="F:glycine hydroxymethyltransferase activity"/>
    <property type="evidence" value="ECO:0007669"/>
    <property type="project" value="UniProtKB-UniRule"/>
</dbReference>
<dbReference type="InterPro" id="IPR049943">
    <property type="entry name" value="Ser_HO-MeTrfase-like"/>
</dbReference>
<feature type="binding site" evidence="10">
    <location>
        <position position="133"/>
    </location>
    <ligand>
        <name>(6S)-5,6,7,8-tetrahydrofolate</name>
        <dbReference type="ChEBI" id="CHEBI:57453"/>
    </ligand>
</feature>
<evidence type="ECO:0000313" key="13">
    <source>
        <dbReference type="EMBL" id="PSK92269.1"/>
    </source>
</evidence>
<dbReference type="Pfam" id="PF00464">
    <property type="entry name" value="SHMT"/>
    <property type="match status" value="1"/>
</dbReference>
<feature type="binding site" evidence="10">
    <location>
        <position position="256"/>
    </location>
    <ligand>
        <name>(6S)-5,6,7,8-tetrahydrofolate</name>
        <dbReference type="ChEBI" id="CHEBI:57453"/>
    </ligand>
</feature>
<keyword evidence="10" id="KW-0028">Amino-acid biosynthesis</keyword>
<evidence type="ECO:0000256" key="3">
    <source>
        <dbReference type="ARBA" id="ARBA00006376"/>
    </source>
</evidence>
<feature type="binding site" evidence="10">
    <location>
        <begin position="137"/>
        <end position="139"/>
    </location>
    <ligand>
        <name>(6S)-5,6,7,8-tetrahydrofolate</name>
        <dbReference type="ChEBI" id="CHEBI:57453"/>
    </ligand>
</feature>
<dbReference type="PANTHER" id="PTHR11680">
    <property type="entry name" value="SERINE HYDROXYMETHYLTRANSFERASE"/>
    <property type="match status" value="1"/>
</dbReference>
<dbReference type="InterPro" id="IPR015421">
    <property type="entry name" value="PyrdxlP-dep_Trfase_major"/>
</dbReference>
<gene>
    <name evidence="10" type="primary">glyA</name>
    <name evidence="13" type="ORF">CLV63_11826</name>
</gene>
<dbReference type="InterPro" id="IPR039429">
    <property type="entry name" value="SHMT-like_dom"/>
</dbReference>